<keyword evidence="2" id="KW-1185">Reference proteome</keyword>
<proteinExistence type="predicted"/>
<dbReference type="AlphaFoldDB" id="A0A8X6N539"/>
<organism evidence="1 2">
    <name type="scientific">Nephila pilipes</name>
    <name type="common">Giant wood spider</name>
    <name type="synonym">Nephila maculata</name>
    <dbReference type="NCBI Taxonomy" id="299642"/>
    <lineage>
        <taxon>Eukaryota</taxon>
        <taxon>Metazoa</taxon>
        <taxon>Ecdysozoa</taxon>
        <taxon>Arthropoda</taxon>
        <taxon>Chelicerata</taxon>
        <taxon>Arachnida</taxon>
        <taxon>Araneae</taxon>
        <taxon>Araneomorphae</taxon>
        <taxon>Entelegynae</taxon>
        <taxon>Araneoidea</taxon>
        <taxon>Nephilidae</taxon>
        <taxon>Nephila</taxon>
    </lineage>
</organism>
<gene>
    <name evidence="1" type="ORF">NPIL_574551</name>
</gene>
<accession>A0A8X6N539</accession>
<sequence>YSENQNKRGTLPSHREQKDKVQWCLKWNISSQSFRSSAQPEYIGAIARDKTSQISTVCHSCLISTLFLFQE</sequence>
<protein>
    <submittedName>
        <fullName evidence="1">Uncharacterized protein</fullName>
    </submittedName>
</protein>
<comment type="caution">
    <text evidence="1">The sequence shown here is derived from an EMBL/GenBank/DDBJ whole genome shotgun (WGS) entry which is preliminary data.</text>
</comment>
<name>A0A8X6N539_NEPPI</name>
<evidence type="ECO:0000313" key="1">
    <source>
        <dbReference type="EMBL" id="GFS93826.1"/>
    </source>
</evidence>
<feature type="non-terminal residue" evidence="1">
    <location>
        <position position="1"/>
    </location>
</feature>
<dbReference type="Proteomes" id="UP000887013">
    <property type="component" value="Unassembled WGS sequence"/>
</dbReference>
<dbReference type="EMBL" id="BMAW01100212">
    <property type="protein sequence ID" value="GFS93826.1"/>
    <property type="molecule type" value="Genomic_DNA"/>
</dbReference>
<evidence type="ECO:0000313" key="2">
    <source>
        <dbReference type="Proteomes" id="UP000887013"/>
    </source>
</evidence>
<reference evidence="1" key="1">
    <citation type="submission" date="2020-08" db="EMBL/GenBank/DDBJ databases">
        <title>Multicomponent nature underlies the extraordinary mechanical properties of spider dragline silk.</title>
        <authorList>
            <person name="Kono N."/>
            <person name="Nakamura H."/>
            <person name="Mori M."/>
            <person name="Yoshida Y."/>
            <person name="Ohtoshi R."/>
            <person name="Malay A.D."/>
            <person name="Moran D.A.P."/>
            <person name="Tomita M."/>
            <person name="Numata K."/>
            <person name="Arakawa K."/>
        </authorList>
    </citation>
    <scope>NUCLEOTIDE SEQUENCE</scope>
</reference>